<comment type="similarity">
    <text evidence="1">Belongs to the sulfatase family.</text>
</comment>
<feature type="domain" description="Sulfatase N-terminal" evidence="5">
    <location>
        <begin position="22"/>
        <end position="353"/>
    </location>
</feature>
<dbReference type="EMBL" id="CP117811">
    <property type="protein sequence ID" value="WDE96506.1"/>
    <property type="molecule type" value="Genomic_DNA"/>
</dbReference>
<keyword evidence="3" id="KW-0378">Hydrolase</keyword>
<evidence type="ECO:0000256" key="2">
    <source>
        <dbReference type="ARBA" id="ARBA00022723"/>
    </source>
</evidence>
<evidence type="ECO:0000259" key="5">
    <source>
        <dbReference type="Pfam" id="PF00884"/>
    </source>
</evidence>
<dbReference type="PANTHER" id="PTHR42693:SF53">
    <property type="entry name" value="ENDO-4-O-SULFATASE"/>
    <property type="match status" value="1"/>
</dbReference>
<reference evidence="6 7" key="1">
    <citation type="submission" date="2023-02" db="EMBL/GenBank/DDBJ databases">
        <title>Genome sequence of Lentisphaera profundi SAORIC-696.</title>
        <authorList>
            <person name="Kim e."/>
            <person name="Cho J.-C."/>
            <person name="Choi A."/>
            <person name="Kang I."/>
        </authorList>
    </citation>
    <scope>NUCLEOTIDE SEQUENCE [LARGE SCALE GENOMIC DNA]</scope>
    <source>
        <strain evidence="6 7">SAORIC-696</strain>
    </source>
</reference>
<dbReference type="CDD" id="cd16146">
    <property type="entry name" value="ARS_like"/>
    <property type="match status" value="1"/>
</dbReference>
<dbReference type="Pfam" id="PF00884">
    <property type="entry name" value="Sulfatase"/>
    <property type="match status" value="1"/>
</dbReference>
<dbReference type="InterPro" id="IPR017850">
    <property type="entry name" value="Alkaline_phosphatase_core_sf"/>
</dbReference>
<dbReference type="RefSeq" id="WP_274150571.1">
    <property type="nucleotide sequence ID" value="NZ_CP117811.1"/>
</dbReference>
<evidence type="ECO:0000313" key="7">
    <source>
        <dbReference type="Proteomes" id="UP001214250"/>
    </source>
</evidence>
<evidence type="ECO:0000256" key="4">
    <source>
        <dbReference type="ARBA" id="ARBA00022837"/>
    </source>
</evidence>
<dbReference type="PROSITE" id="PS00523">
    <property type="entry name" value="SULFATASE_1"/>
    <property type="match status" value="1"/>
</dbReference>
<protein>
    <submittedName>
        <fullName evidence="6">Arylsulfatase</fullName>
    </submittedName>
</protein>
<evidence type="ECO:0000256" key="1">
    <source>
        <dbReference type="ARBA" id="ARBA00008779"/>
    </source>
</evidence>
<evidence type="ECO:0000256" key="3">
    <source>
        <dbReference type="ARBA" id="ARBA00022801"/>
    </source>
</evidence>
<accession>A0ABY7VUJ8</accession>
<dbReference type="InterPro" id="IPR024607">
    <property type="entry name" value="Sulfatase_CS"/>
</dbReference>
<dbReference type="InterPro" id="IPR000917">
    <property type="entry name" value="Sulfatase_N"/>
</dbReference>
<keyword evidence="4" id="KW-0106">Calcium</keyword>
<name>A0ABY7VUJ8_9BACT</name>
<dbReference type="SUPFAM" id="SSF53649">
    <property type="entry name" value="Alkaline phosphatase-like"/>
    <property type="match status" value="1"/>
</dbReference>
<proteinExistence type="inferred from homology"/>
<keyword evidence="2" id="KW-0479">Metal-binding</keyword>
<dbReference type="Proteomes" id="UP001214250">
    <property type="component" value="Chromosome 1"/>
</dbReference>
<dbReference type="Gene3D" id="3.40.720.10">
    <property type="entry name" value="Alkaline Phosphatase, subunit A"/>
    <property type="match status" value="1"/>
</dbReference>
<dbReference type="InterPro" id="IPR050738">
    <property type="entry name" value="Sulfatase"/>
</dbReference>
<sequence length="617" mass="69741">MNKLFILISVLWTFALFSNERPNIIIIMTDDQGYGDLSCKGNPILKTPAIDKLFSEGLQLEGFHTDPMCAPTRAGLMTGRYSARTGVWSTLYGRYYMRADETTIADIFSNAGYRTGIFGKWHLGDSYPYRAHDRGFQEAITFGGGVIGEAPDAWNNDYFTTTYSHNGKPLKVNQYCTDFLFDSAKEFIRASGDKPFLCYIPTNAPHGPMDVHEKYSKPYLDYFKQHGIGKLKGTQLEKTIKKRANFYGMIANIDENVGKLRQFLKEKNLSENTILLYFGDNGTAGGVSNNKKSLLINGYNAGMRGAKCLAYEGGHRNACSIYWPAGKLTGGKEIHALTAQLDLMPTLMDMAGVQNSSDIQFDGRSILPNLQGKTQPSRSLIVHNMQLDTPQKFKEFAVMDGDWRLVRTSWRGADSGEMLFNLKNDPGQNIDVAKQFPEVQKRLHESYNQWWSSLSDVFRDYSPIFIGSQFENPVLITSHAWHGEGKVYNQKHIREANPGNGFWTIKAASEGDYEIELRRWPREVNLPIRAALPARTNVPYVTDLPAGKALDIKSIRFVVQSIDGTQEIFSHSQKVRATDCHITFKIKLKKGDYRFQSFCELANGDIIGAYYMYVRKR</sequence>
<evidence type="ECO:0000313" key="6">
    <source>
        <dbReference type="EMBL" id="WDE96506.1"/>
    </source>
</evidence>
<keyword evidence="7" id="KW-1185">Reference proteome</keyword>
<organism evidence="6 7">
    <name type="scientific">Lentisphaera profundi</name>
    <dbReference type="NCBI Taxonomy" id="1658616"/>
    <lineage>
        <taxon>Bacteria</taxon>
        <taxon>Pseudomonadati</taxon>
        <taxon>Lentisphaerota</taxon>
        <taxon>Lentisphaeria</taxon>
        <taxon>Lentisphaerales</taxon>
        <taxon>Lentisphaeraceae</taxon>
        <taxon>Lentisphaera</taxon>
    </lineage>
</organism>
<dbReference type="PANTHER" id="PTHR42693">
    <property type="entry name" value="ARYLSULFATASE FAMILY MEMBER"/>
    <property type="match status" value="1"/>
</dbReference>
<dbReference type="Gene3D" id="3.30.1120.10">
    <property type="match status" value="1"/>
</dbReference>
<gene>
    <name evidence="6" type="ORF">PQO03_00815</name>
</gene>